<dbReference type="InterPro" id="IPR043502">
    <property type="entry name" value="DNA/RNA_pol_sf"/>
</dbReference>
<sequence length="689" mass="77877">MTLRSGKEVEGPRVTDLKSKSEDEIEKEIEEEGHIRGGPEVTLTPSIPVKSNLPSFPCRLAKTKKAEKEKEILDVFKKVEINIPLLEAIKQVSKYAKFLKDLCTHKRKLRGHERVAVGENVSAMLQRKLPPKCGDPDMFTIPCKIGNTPIRKAMLDLGVSINVMPKTIFTSLNLGPLKETAIIIQLTDRTNAYSEGLVEDVLVQEIFELDGEDALEVALMKHLELGVTLDVDLREELLYAVEALHSLPPVSPRYELTSLFAPEAQTKLLPSVVQAPELELKPLPKHLKYAFLGDRETLPVIISAHLSPSQEDKLVRILREHKEAIAWSIADIKGINPSLCMHRIRLEDDAKPVRQAQRRLNPLMMEVVKKEILKLLEVGIIFAISDSPWVSPVHVVPKKAGVTVEENQEGDMVPVRKATGWRQGIDYRRLNAVTKNDHFSSLLLIRWLLSDRDSTRRPGKDYIHMPVRYIRLSPDAFRSLQCSSNLSTVRFIKDFSKIGTPLFKLLQKDVPFDFTNKCKVAFDKLKESLTSPPVIQPPDWSVPFEIMCDASDYAVGAVLEQRIGKVLHAIYYASRALSGAQLNYSTTEKELLAVVFALEKFRLYLLGAKVIVFSDHAALRYLLAKKDAKSRLIRWILLLQEFDLEIKDKSETENLVAEHLSRLLTNQEDLPLRESFPEEQLLAINSSTP</sequence>
<dbReference type="Gene3D" id="3.10.10.10">
    <property type="entry name" value="HIV Type 1 Reverse Transcriptase, subunit A, domain 1"/>
    <property type="match status" value="1"/>
</dbReference>
<dbReference type="PANTHER" id="PTHR34072">
    <property type="entry name" value="ENZYMATIC POLYPROTEIN-RELATED"/>
    <property type="match status" value="1"/>
</dbReference>
<evidence type="ECO:0000313" key="9">
    <source>
        <dbReference type="Proteomes" id="UP001652660"/>
    </source>
</evidence>
<gene>
    <name evidence="10" type="primary">LOC140009785</name>
</gene>
<keyword evidence="1" id="KW-0808">Transferase</keyword>
<protein>
    <recommendedName>
        <fullName evidence="8">Reverse transcriptase RNase H-like domain-containing protein</fullName>
    </recommendedName>
</protein>
<keyword evidence="5" id="KW-0378">Hydrolase</keyword>
<dbReference type="Pfam" id="PF17917">
    <property type="entry name" value="RT_RNaseH"/>
    <property type="match status" value="1"/>
</dbReference>
<evidence type="ECO:0000256" key="4">
    <source>
        <dbReference type="ARBA" id="ARBA00022759"/>
    </source>
</evidence>
<evidence type="ECO:0000256" key="7">
    <source>
        <dbReference type="SAM" id="MobiDB-lite"/>
    </source>
</evidence>
<dbReference type="SUPFAM" id="SSF56672">
    <property type="entry name" value="DNA/RNA polymerases"/>
    <property type="match status" value="1"/>
</dbReference>
<keyword evidence="2" id="KW-0548">Nucleotidyltransferase</keyword>
<feature type="domain" description="Reverse transcriptase RNase H-like" evidence="8">
    <location>
        <begin position="539"/>
        <end position="642"/>
    </location>
</feature>
<keyword evidence="4" id="KW-0255">Endonuclease</keyword>
<feature type="compositionally biased region" description="Basic and acidic residues" evidence="7">
    <location>
        <begin position="1"/>
        <end position="22"/>
    </location>
</feature>
<reference evidence="10" key="1">
    <citation type="submission" date="2025-08" db="UniProtKB">
        <authorList>
            <consortium name="RefSeq"/>
        </authorList>
    </citation>
    <scope>IDENTIFICATION</scope>
    <source>
        <tissue evidence="10">Leaves</tissue>
    </source>
</reference>
<dbReference type="RefSeq" id="XP_071912204.1">
    <property type="nucleotide sequence ID" value="XM_072056103.1"/>
</dbReference>
<dbReference type="InterPro" id="IPR021109">
    <property type="entry name" value="Peptidase_aspartic_dom_sf"/>
</dbReference>
<dbReference type="Proteomes" id="UP001652660">
    <property type="component" value="Chromosome 6e"/>
</dbReference>
<dbReference type="PANTHER" id="PTHR34072:SF57">
    <property type="entry name" value="RNA-DIRECTED DNA POLYMERASE"/>
    <property type="match status" value="1"/>
</dbReference>
<dbReference type="InterPro" id="IPR041373">
    <property type="entry name" value="RT_RNaseH"/>
</dbReference>
<proteinExistence type="predicted"/>
<keyword evidence="9" id="KW-1185">Reference proteome</keyword>
<organism evidence="9 10">
    <name type="scientific">Coffea arabica</name>
    <name type="common">Arabian coffee</name>
    <dbReference type="NCBI Taxonomy" id="13443"/>
    <lineage>
        <taxon>Eukaryota</taxon>
        <taxon>Viridiplantae</taxon>
        <taxon>Streptophyta</taxon>
        <taxon>Embryophyta</taxon>
        <taxon>Tracheophyta</taxon>
        <taxon>Spermatophyta</taxon>
        <taxon>Magnoliopsida</taxon>
        <taxon>eudicotyledons</taxon>
        <taxon>Gunneridae</taxon>
        <taxon>Pentapetalae</taxon>
        <taxon>asterids</taxon>
        <taxon>lamiids</taxon>
        <taxon>Gentianales</taxon>
        <taxon>Rubiaceae</taxon>
        <taxon>Ixoroideae</taxon>
        <taxon>Gardenieae complex</taxon>
        <taxon>Bertiereae - Coffeeae clade</taxon>
        <taxon>Coffeeae</taxon>
        <taxon>Coffea</taxon>
    </lineage>
</organism>
<evidence type="ECO:0000256" key="5">
    <source>
        <dbReference type="ARBA" id="ARBA00022801"/>
    </source>
</evidence>
<evidence type="ECO:0000256" key="1">
    <source>
        <dbReference type="ARBA" id="ARBA00022679"/>
    </source>
</evidence>
<keyword evidence="6" id="KW-0695">RNA-directed DNA polymerase</keyword>
<dbReference type="Gene3D" id="2.40.70.10">
    <property type="entry name" value="Acid Proteases"/>
    <property type="match status" value="1"/>
</dbReference>
<dbReference type="CDD" id="cd09274">
    <property type="entry name" value="RNase_HI_RT_Ty3"/>
    <property type="match status" value="1"/>
</dbReference>
<evidence type="ECO:0000256" key="3">
    <source>
        <dbReference type="ARBA" id="ARBA00022722"/>
    </source>
</evidence>
<keyword evidence="3" id="KW-0540">Nuclease</keyword>
<evidence type="ECO:0000256" key="6">
    <source>
        <dbReference type="ARBA" id="ARBA00022918"/>
    </source>
</evidence>
<dbReference type="Gene3D" id="3.10.20.370">
    <property type="match status" value="1"/>
</dbReference>
<accession>A0ABM4UY80</accession>
<evidence type="ECO:0000313" key="10">
    <source>
        <dbReference type="RefSeq" id="XP_071912204.1"/>
    </source>
</evidence>
<evidence type="ECO:0000256" key="2">
    <source>
        <dbReference type="ARBA" id="ARBA00022695"/>
    </source>
</evidence>
<name>A0ABM4UY80_COFAR</name>
<dbReference type="GeneID" id="140009785"/>
<feature type="region of interest" description="Disordered" evidence="7">
    <location>
        <begin position="1"/>
        <end position="43"/>
    </location>
</feature>
<evidence type="ECO:0000259" key="8">
    <source>
        <dbReference type="Pfam" id="PF17917"/>
    </source>
</evidence>